<keyword evidence="1" id="KW-0812">Transmembrane</keyword>
<evidence type="ECO:0000313" key="2">
    <source>
        <dbReference type="EMBL" id="SDI00476.1"/>
    </source>
</evidence>
<keyword evidence="1" id="KW-1133">Transmembrane helix</keyword>
<sequence>MSFYSKFSEKDLIESYKNQIDYQGKASQDLLEEISRRDSMENFMLKIENQKKLQDERNRLIREIHQHYMAKYSKQECFSLIKSDLLSEKEIEELVNIKYAHIHKNIENLKVDSITLLKAFYAILTSSVISFILLIIAIYKMNFLVAFNFFLLIPVYIINYWIIRMIVNKTRENLAVFIATFLATLLDVLYFFLFVSA</sequence>
<proteinExistence type="predicted"/>
<feature type="transmembrane region" description="Helical" evidence="1">
    <location>
        <begin position="119"/>
        <end position="139"/>
    </location>
</feature>
<dbReference type="OrthoDB" id="1271572at2"/>
<gene>
    <name evidence="2" type="ORF">SAMN05421846_103207</name>
</gene>
<evidence type="ECO:0000256" key="1">
    <source>
        <dbReference type="SAM" id="Phobius"/>
    </source>
</evidence>
<dbReference type="AlphaFoldDB" id="A0A1G8H1J3"/>
<feature type="transmembrane region" description="Helical" evidence="1">
    <location>
        <begin position="145"/>
        <end position="162"/>
    </location>
</feature>
<feature type="transmembrane region" description="Helical" evidence="1">
    <location>
        <begin position="174"/>
        <end position="195"/>
    </location>
</feature>
<keyword evidence="3" id="KW-1185">Reference proteome</keyword>
<name>A0A1G8H1J3_9FLAO</name>
<dbReference type="STRING" id="311334.SAMN05421846_103207"/>
<organism evidence="2 3">
    <name type="scientific">Chryseobacterium taeanense</name>
    <dbReference type="NCBI Taxonomy" id="311334"/>
    <lineage>
        <taxon>Bacteria</taxon>
        <taxon>Pseudomonadati</taxon>
        <taxon>Bacteroidota</taxon>
        <taxon>Flavobacteriia</taxon>
        <taxon>Flavobacteriales</taxon>
        <taxon>Weeksellaceae</taxon>
        <taxon>Chryseobacterium group</taxon>
        <taxon>Chryseobacterium</taxon>
    </lineage>
</organism>
<protein>
    <submittedName>
        <fullName evidence="2">Uncharacterized protein</fullName>
    </submittedName>
</protein>
<accession>A0A1G8H1J3</accession>
<keyword evidence="1" id="KW-0472">Membrane</keyword>
<dbReference type="RefSeq" id="WP_089856282.1">
    <property type="nucleotide sequence ID" value="NZ_FNDW01000003.1"/>
</dbReference>
<evidence type="ECO:0000313" key="3">
    <source>
        <dbReference type="Proteomes" id="UP000198869"/>
    </source>
</evidence>
<reference evidence="3" key="1">
    <citation type="submission" date="2016-10" db="EMBL/GenBank/DDBJ databases">
        <authorList>
            <person name="Varghese N."/>
            <person name="Submissions S."/>
        </authorList>
    </citation>
    <scope>NUCLEOTIDE SEQUENCE [LARGE SCALE GENOMIC DNA]</scope>
    <source>
        <strain evidence="3">DSM 17071</strain>
    </source>
</reference>
<dbReference type="EMBL" id="FNDW01000003">
    <property type="protein sequence ID" value="SDI00476.1"/>
    <property type="molecule type" value="Genomic_DNA"/>
</dbReference>
<dbReference type="Proteomes" id="UP000198869">
    <property type="component" value="Unassembled WGS sequence"/>
</dbReference>